<comment type="caution">
    <text evidence="2">The sequence shown here is derived from an EMBL/GenBank/DDBJ whole genome shotgun (WGS) entry which is preliminary data.</text>
</comment>
<evidence type="ECO:0000313" key="2">
    <source>
        <dbReference type="EMBL" id="KAJ5391389.1"/>
    </source>
</evidence>
<accession>A0A9W9VXV6</accession>
<organism evidence="2 3">
    <name type="scientific">Penicillium cosmopolitanum</name>
    <dbReference type="NCBI Taxonomy" id="1131564"/>
    <lineage>
        <taxon>Eukaryota</taxon>
        <taxon>Fungi</taxon>
        <taxon>Dikarya</taxon>
        <taxon>Ascomycota</taxon>
        <taxon>Pezizomycotina</taxon>
        <taxon>Eurotiomycetes</taxon>
        <taxon>Eurotiomycetidae</taxon>
        <taxon>Eurotiales</taxon>
        <taxon>Aspergillaceae</taxon>
        <taxon>Penicillium</taxon>
    </lineage>
</organism>
<dbReference type="AlphaFoldDB" id="A0A9W9VXV6"/>
<protein>
    <submittedName>
        <fullName evidence="2">Uncharacterized protein</fullName>
    </submittedName>
</protein>
<dbReference type="GeneID" id="81370496"/>
<evidence type="ECO:0000256" key="1">
    <source>
        <dbReference type="SAM" id="MobiDB-lite"/>
    </source>
</evidence>
<dbReference type="PANTHER" id="PTHR40788:SF2">
    <property type="entry name" value="CLR5 DOMAIN-CONTAINING PROTEIN"/>
    <property type="match status" value="1"/>
</dbReference>
<dbReference type="OrthoDB" id="2922289at2759"/>
<feature type="region of interest" description="Disordered" evidence="1">
    <location>
        <begin position="146"/>
        <end position="180"/>
    </location>
</feature>
<dbReference type="PANTHER" id="PTHR40788">
    <property type="entry name" value="CLR5 DOMAIN-CONTAINING PROTEIN-RELATED"/>
    <property type="match status" value="1"/>
</dbReference>
<dbReference type="RefSeq" id="XP_056487067.1">
    <property type="nucleotide sequence ID" value="XM_056631516.1"/>
</dbReference>
<dbReference type="EMBL" id="JAPZBU010000008">
    <property type="protein sequence ID" value="KAJ5391389.1"/>
    <property type="molecule type" value="Genomic_DNA"/>
</dbReference>
<evidence type="ECO:0000313" key="3">
    <source>
        <dbReference type="Proteomes" id="UP001147747"/>
    </source>
</evidence>
<sequence>MAEIQEDYSKEDAQRTQSWANMLAALSDKSFTPRSVKLGEPSGGKFTYPIHKRRTQENTEALRKSEHNLDAFWASIDQLMVAKAGDLRNTAVRSLLSQPRILQRTPEWTEPEKASAAALAPNPGESDRYAINLPVSAIYSGISPRQLDVAPPKQKSKTRRKPNPASVGDTEVESRGAETKPIQSSAHIPCRCACSKSIPNHFLQPCHDLYSWRSSMEWFPPCDDFGRVCCHQVVWFGLAISTH</sequence>
<keyword evidence="3" id="KW-1185">Reference proteome</keyword>
<dbReference type="Proteomes" id="UP001147747">
    <property type="component" value="Unassembled WGS sequence"/>
</dbReference>
<proteinExistence type="predicted"/>
<name>A0A9W9VXV6_9EURO</name>
<reference evidence="2" key="2">
    <citation type="journal article" date="2023" name="IMA Fungus">
        <title>Comparative genomic study of the Penicillium genus elucidates a diverse pangenome and 15 lateral gene transfer events.</title>
        <authorList>
            <person name="Petersen C."/>
            <person name="Sorensen T."/>
            <person name="Nielsen M.R."/>
            <person name="Sondergaard T.E."/>
            <person name="Sorensen J.L."/>
            <person name="Fitzpatrick D.A."/>
            <person name="Frisvad J.C."/>
            <person name="Nielsen K.L."/>
        </authorList>
    </citation>
    <scope>NUCLEOTIDE SEQUENCE</scope>
    <source>
        <strain evidence="2">IBT 29677</strain>
    </source>
</reference>
<gene>
    <name evidence="2" type="ORF">N7509_006879</name>
</gene>
<reference evidence="2" key="1">
    <citation type="submission" date="2022-12" db="EMBL/GenBank/DDBJ databases">
        <authorList>
            <person name="Petersen C."/>
        </authorList>
    </citation>
    <scope>NUCLEOTIDE SEQUENCE</scope>
    <source>
        <strain evidence="2">IBT 29677</strain>
    </source>
</reference>